<dbReference type="InterPro" id="IPR044552">
    <property type="entry name" value="GLIP1-5/GLL25"/>
</dbReference>
<dbReference type="GO" id="GO:0016298">
    <property type="term" value="F:lipase activity"/>
    <property type="evidence" value="ECO:0007669"/>
    <property type="project" value="TreeGrafter"/>
</dbReference>
<name>A0A8B8K0P3_ABRPR</name>
<dbReference type="Proteomes" id="UP000694853">
    <property type="component" value="Unplaced"/>
</dbReference>
<dbReference type="AlphaFoldDB" id="A0A8B8K0P3"/>
<comment type="similarity">
    <text evidence="1">Belongs to the 'GDSL' lipolytic enzyme family.</text>
</comment>
<dbReference type="GeneID" id="113851053"/>
<dbReference type="SUPFAM" id="SSF52266">
    <property type="entry name" value="SGNH hydrolase"/>
    <property type="match status" value="1"/>
</dbReference>
<dbReference type="PANTHER" id="PTHR45966">
    <property type="entry name" value="GDSL-LIKE LIPASE/ACYLHYDROLASE"/>
    <property type="match status" value="1"/>
</dbReference>
<evidence type="ECO:0000256" key="2">
    <source>
        <dbReference type="ARBA" id="ARBA00022729"/>
    </source>
</evidence>
<dbReference type="InterPro" id="IPR001087">
    <property type="entry name" value="GDSL"/>
</dbReference>
<dbReference type="Gene3D" id="3.40.50.1110">
    <property type="entry name" value="SGNH hydrolase"/>
    <property type="match status" value="1"/>
</dbReference>
<feature type="chain" id="PRO_5034365498" evidence="3">
    <location>
        <begin position="29"/>
        <end position="364"/>
    </location>
</feature>
<proteinExistence type="inferred from homology"/>
<evidence type="ECO:0000313" key="5">
    <source>
        <dbReference type="RefSeq" id="XP_027337342.1"/>
    </source>
</evidence>
<dbReference type="PANTHER" id="PTHR45966:SF12">
    <property type="entry name" value="GDSL ESTERASE_LIPASE 1-LIKE ISOFORM X2"/>
    <property type="match status" value="1"/>
</dbReference>
<organism evidence="4 5">
    <name type="scientific">Abrus precatorius</name>
    <name type="common">Indian licorice</name>
    <name type="synonym">Glycine abrus</name>
    <dbReference type="NCBI Taxonomy" id="3816"/>
    <lineage>
        <taxon>Eukaryota</taxon>
        <taxon>Viridiplantae</taxon>
        <taxon>Streptophyta</taxon>
        <taxon>Embryophyta</taxon>
        <taxon>Tracheophyta</taxon>
        <taxon>Spermatophyta</taxon>
        <taxon>Magnoliopsida</taxon>
        <taxon>eudicotyledons</taxon>
        <taxon>Gunneridae</taxon>
        <taxon>Pentapetalae</taxon>
        <taxon>rosids</taxon>
        <taxon>fabids</taxon>
        <taxon>Fabales</taxon>
        <taxon>Fabaceae</taxon>
        <taxon>Papilionoideae</taxon>
        <taxon>50 kb inversion clade</taxon>
        <taxon>NPAAA clade</taxon>
        <taxon>indigoferoid/millettioid clade</taxon>
        <taxon>Abreae</taxon>
        <taxon>Abrus</taxon>
    </lineage>
</organism>
<dbReference type="CDD" id="cd01837">
    <property type="entry name" value="SGNH_plant_lipase_like"/>
    <property type="match status" value="1"/>
</dbReference>
<keyword evidence="4" id="KW-1185">Reference proteome</keyword>
<evidence type="ECO:0000256" key="1">
    <source>
        <dbReference type="ARBA" id="ARBA00008668"/>
    </source>
</evidence>
<feature type="signal peptide" evidence="3">
    <location>
        <begin position="1"/>
        <end position="28"/>
    </location>
</feature>
<dbReference type="InterPro" id="IPR035669">
    <property type="entry name" value="SGNH_plant_lipase-like"/>
</dbReference>
<accession>A0A8B8K0P3</accession>
<dbReference type="OrthoDB" id="1600564at2759"/>
<dbReference type="KEGG" id="aprc:113851053"/>
<dbReference type="RefSeq" id="XP_027337342.1">
    <property type="nucleotide sequence ID" value="XM_027481541.1"/>
</dbReference>
<sequence>MGRVTSIVGSCCLALLLAINILSRKCDAEDEFKVEKEQKGLFVLGDSLFDPGNTQYIKSSLTKIFSAGNPPYGESFFKHPTGRFSDGRVVPDFIATFAGLPLISPYLQPHPTPFTDGANFAMAGAAVTDGLDPNVNLPKQLSYFKALAKSLEHDLGEIEAKRVLEKSVYLFSIGGNDYVGFQNQNPNATKSSGREFIDQVVYNLTDAFKAIYSLGGRKIAYQNVGPLGCAPSIRARSGGDCNEELLEMAREHNQAFSEVLKKLEIELSGFKYSFFDYYVSFYDIVINPVKCGFKEVKRACCGVGPFRGSGCGTKKYELCDKPSEYVWFDGEHPVERVNLQMANLLWSGPPEVTGPYNMKQLFQI</sequence>
<dbReference type="Pfam" id="PF00657">
    <property type="entry name" value="Lipase_GDSL"/>
    <property type="match status" value="1"/>
</dbReference>
<gene>
    <name evidence="5" type="primary">LOC113851053</name>
</gene>
<evidence type="ECO:0000256" key="3">
    <source>
        <dbReference type="SAM" id="SignalP"/>
    </source>
</evidence>
<keyword evidence="2 3" id="KW-0732">Signal</keyword>
<dbReference type="InterPro" id="IPR036514">
    <property type="entry name" value="SGNH_hydro_sf"/>
</dbReference>
<reference evidence="4" key="1">
    <citation type="journal article" date="2019" name="Toxins">
        <title>Detection of Abrin-Like and Prepropulchellin-Like Toxin Genes and Transcripts Using Whole Genome Sequencing and Full-Length Transcript Sequencing of Abrus precatorius.</title>
        <authorList>
            <person name="Hovde B.T."/>
            <person name="Daligault H.E."/>
            <person name="Hanschen E.R."/>
            <person name="Kunde Y.A."/>
            <person name="Johnson M.B."/>
            <person name="Starkenburg S.R."/>
            <person name="Johnson S.L."/>
        </authorList>
    </citation>
    <scope>NUCLEOTIDE SEQUENCE [LARGE SCALE GENOMIC DNA]</scope>
</reference>
<reference evidence="5" key="2">
    <citation type="submission" date="2025-08" db="UniProtKB">
        <authorList>
            <consortium name="RefSeq"/>
        </authorList>
    </citation>
    <scope>IDENTIFICATION</scope>
    <source>
        <tissue evidence="5">Young leaves</tissue>
    </source>
</reference>
<evidence type="ECO:0000313" key="4">
    <source>
        <dbReference type="Proteomes" id="UP000694853"/>
    </source>
</evidence>
<protein>
    <submittedName>
        <fullName evidence="5">GDSL esterase/lipase 1-like</fullName>
    </submittedName>
</protein>